<dbReference type="Pfam" id="PF00246">
    <property type="entry name" value="Peptidase_M14"/>
    <property type="match status" value="1"/>
</dbReference>
<evidence type="ECO:0000313" key="3">
    <source>
        <dbReference type="Proteomes" id="UP001259572"/>
    </source>
</evidence>
<reference evidence="2 3" key="1">
    <citation type="submission" date="2023-05" db="EMBL/GenBank/DDBJ databases">
        <authorList>
            <person name="Guo Y."/>
        </authorList>
    </citation>
    <scope>NUCLEOTIDE SEQUENCE [LARGE SCALE GENOMIC DNA]</scope>
    <source>
        <strain evidence="2 3">GR2756</strain>
    </source>
</reference>
<dbReference type="SUPFAM" id="SSF53187">
    <property type="entry name" value="Zn-dependent exopeptidases"/>
    <property type="match status" value="1"/>
</dbReference>
<proteinExistence type="predicted"/>
<dbReference type="EMBL" id="JAVUPU010000007">
    <property type="protein sequence ID" value="MDT9600200.1"/>
    <property type="molecule type" value="Genomic_DNA"/>
</dbReference>
<dbReference type="Gene3D" id="3.40.630.10">
    <property type="entry name" value="Zn peptidases"/>
    <property type="match status" value="1"/>
</dbReference>
<dbReference type="InterPro" id="IPR000834">
    <property type="entry name" value="Peptidase_M14"/>
</dbReference>
<comment type="caution">
    <text evidence="2">The sequence shown here is derived from an EMBL/GenBank/DDBJ whole genome shotgun (WGS) entry which is preliminary data.</text>
</comment>
<keyword evidence="3" id="KW-1185">Reference proteome</keyword>
<evidence type="ECO:0000313" key="2">
    <source>
        <dbReference type="EMBL" id="MDT9600200.1"/>
    </source>
</evidence>
<feature type="domain" description="Peptidase M14" evidence="1">
    <location>
        <begin position="39"/>
        <end position="120"/>
    </location>
</feature>
<organism evidence="2 3">
    <name type="scientific">Sphingosinicella rhizophila</name>
    <dbReference type="NCBI Taxonomy" id="3050082"/>
    <lineage>
        <taxon>Bacteria</taxon>
        <taxon>Pseudomonadati</taxon>
        <taxon>Pseudomonadota</taxon>
        <taxon>Alphaproteobacteria</taxon>
        <taxon>Sphingomonadales</taxon>
        <taxon>Sphingosinicellaceae</taxon>
        <taxon>Sphingosinicella</taxon>
    </lineage>
</organism>
<evidence type="ECO:0000259" key="1">
    <source>
        <dbReference type="Pfam" id="PF00246"/>
    </source>
</evidence>
<gene>
    <name evidence="2" type="ORF">RQX22_14660</name>
</gene>
<accession>A0ABU3Q9W1</accession>
<name>A0ABU3Q9W1_9SPHN</name>
<dbReference type="RefSeq" id="WP_315727298.1">
    <property type="nucleotide sequence ID" value="NZ_JAVUPU010000007.1"/>
</dbReference>
<dbReference type="Proteomes" id="UP001259572">
    <property type="component" value="Unassembled WGS sequence"/>
</dbReference>
<sequence>MPTGSAINIDEALHALPHYDKFCSVAELDAFAEELRGDPRFTVEVAGSSEKGAPIYHVRFGRGSLKAMLVGSIHCNEPIGGITVHGLMSLLRQGHPAVAEADVEWHIIPCIDPDGAKLNEGWTQQPFDIRAYMKGFHVQELGEQVDMTFPVQYKDISFDQPVPESRILMRLLDEVRPDFYYPLHNALAGGAFYVLKHDIGRERYQAFYDLLEESGLPLEQNIFHKVMCDEYGESVLSMPGIPNFYEFYAKSGAPPAEFIKFGETSSGYLASIKPQAQSLVVELPYLKHPITRSQKDTGESLRQLKIRQDADNKFIVTEILTAWDKVKDDLDADSALYRKVKQGTVASRDLLHEGMSASPEKTRDLLYNPSYGRTMTESERFTQHVMRLYMMSHVYEFVRLLKASQQTERVRQAIARLEPVFDELLDDIACGMDAERLEMVDHDTLARIMIGTGLVVLDAMLADRAE</sequence>
<protein>
    <recommendedName>
        <fullName evidence="1">Peptidase M14 domain-containing protein</fullName>
    </recommendedName>
</protein>